<dbReference type="RefSeq" id="WP_105245934.1">
    <property type="nucleotide sequence ID" value="NZ_PSZM01000004.1"/>
</dbReference>
<protein>
    <submittedName>
        <fullName evidence="1">Uncharacterized protein</fullName>
    </submittedName>
</protein>
<dbReference type="AlphaFoldDB" id="A0A2S8AFC5"/>
<sequence length="263" mass="31378">MLSKKNLQLFIVIFILLQSCDKKQYDEIKTSEEIIDGLKCERREYLRKGIPVKVLTKLLDGKKLSESWLVEDKNEKYIYYNLQYNQKGDTVVKKYFQTNKGASFYNYDWGYYNYEDGRYEYKQYFPINDSSTINQFKFYKNGIFIADSSSYYTVISKEGKNEITLYSLADDAILLLSEELHDNYDNINQITKFDTLFPVRPFVWDVPKSWNSKGVIKIIKFRGQPYYSKERKDYLQRISEKDMYLGPPNEIEAINIINKNKLW</sequence>
<accession>A0A2S8AFC5</accession>
<dbReference type="EMBL" id="PSZM01000004">
    <property type="protein sequence ID" value="PQL94750.1"/>
    <property type="molecule type" value="Genomic_DNA"/>
</dbReference>
<reference evidence="1 2" key="1">
    <citation type="submission" date="2018-02" db="EMBL/GenBank/DDBJ databases">
        <title>Genome sequences of Apibacter spp., gut symbionts of Asian honey bees.</title>
        <authorList>
            <person name="Kwong W.K."/>
            <person name="Steele M.I."/>
            <person name="Moran N.A."/>
        </authorList>
    </citation>
    <scope>NUCLEOTIDE SEQUENCE [LARGE SCALE GENOMIC DNA]</scope>
    <source>
        <strain evidence="2">wkB301</strain>
    </source>
</reference>
<dbReference type="Proteomes" id="UP000238042">
    <property type="component" value="Unassembled WGS sequence"/>
</dbReference>
<evidence type="ECO:0000313" key="1">
    <source>
        <dbReference type="EMBL" id="PQL94750.1"/>
    </source>
</evidence>
<evidence type="ECO:0000313" key="2">
    <source>
        <dbReference type="Proteomes" id="UP000238042"/>
    </source>
</evidence>
<organism evidence="1 2">
    <name type="scientific">Apibacter adventoris</name>
    <dbReference type="NCBI Taxonomy" id="1679466"/>
    <lineage>
        <taxon>Bacteria</taxon>
        <taxon>Pseudomonadati</taxon>
        <taxon>Bacteroidota</taxon>
        <taxon>Flavobacteriia</taxon>
        <taxon>Flavobacteriales</taxon>
        <taxon>Weeksellaceae</taxon>
        <taxon>Apibacter</taxon>
    </lineage>
</organism>
<dbReference type="PROSITE" id="PS51257">
    <property type="entry name" value="PROKAR_LIPOPROTEIN"/>
    <property type="match status" value="1"/>
</dbReference>
<gene>
    <name evidence="1" type="ORF">C4S77_02765</name>
</gene>
<name>A0A2S8AFC5_9FLAO</name>
<comment type="caution">
    <text evidence="1">The sequence shown here is derived from an EMBL/GenBank/DDBJ whole genome shotgun (WGS) entry which is preliminary data.</text>
</comment>
<keyword evidence="2" id="KW-1185">Reference proteome</keyword>
<proteinExistence type="predicted"/>